<dbReference type="GO" id="GO:0035435">
    <property type="term" value="P:phosphate ion transmembrane transport"/>
    <property type="evidence" value="ECO:0007669"/>
    <property type="project" value="InterPro"/>
</dbReference>
<dbReference type="PANTHER" id="PTHR43470">
    <property type="entry name" value="PHOSPHATE TRANSPORT SYSTEM PERMEASE PROTEIN PSTA-RELATED"/>
    <property type="match status" value="1"/>
</dbReference>
<dbReference type="Pfam" id="PF00528">
    <property type="entry name" value="BPD_transp_1"/>
    <property type="match status" value="1"/>
</dbReference>
<feature type="transmembrane region" description="Helical" evidence="9">
    <location>
        <begin position="186"/>
        <end position="207"/>
    </location>
</feature>
<evidence type="ECO:0000313" key="11">
    <source>
        <dbReference type="EMBL" id="HIV99307.1"/>
    </source>
</evidence>
<evidence type="ECO:0000256" key="6">
    <source>
        <dbReference type="ARBA" id="ARBA00022692"/>
    </source>
</evidence>
<evidence type="ECO:0000256" key="9">
    <source>
        <dbReference type="RuleBase" id="RU363043"/>
    </source>
</evidence>
<keyword evidence="7 9" id="KW-1133">Transmembrane helix</keyword>
<dbReference type="InterPro" id="IPR005672">
    <property type="entry name" value="Phosphate_PstA"/>
</dbReference>
<protein>
    <recommendedName>
        <fullName evidence="3 9">Phosphate transport system permease protein PstA</fullName>
    </recommendedName>
</protein>
<evidence type="ECO:0000256" key="2">
    <source>
        <dbReference type="ARBA" id="ARBA00007069"/>
    </source>
</evidence>
<keyword evidence="6 9" id="KW-0812">Transmembrane</keyword>
<dbReference type="AlphaFoldDB" id="A0A9D1PVF8"/>
<evidence type="ECO:0000256" key="4">
    <source>
        <dbReference type="ARBA" id="ARBA00022448"/>
    </source>
</evidence>
<feature type="domain" description="ABC transmembrane type-1" evidence="10">
    <location>
        <begin position="67"/>
        <end position="272"/>
    </location>
</feature>
<name>A0A9D1PVF8_9SPIO</name>
<comment type="similarity">
    <text evidence="2 9">Belongs to the binding-protein-dependent transport system permease family. CysTW subfamily.</text>
</comment>
<comment type="subcellular location">
    <subcellularLocation>
        <location evidence="1 9">Cell membrane</location>
        <topology evidence="1 9">Multi-pass membrane protein</topology>
    </subcellularLocation>
</comment>
<evidence type="ECO:0000256" key="1">
    <source>
        <dbReference type="ARBA" id="ARBA00004651"/>
    </source>
</evidence>
<dbReference type="GO" id="GO:0005315">
    <property type="term" value="F:phosphate transmembrane transporter activity"/>
    <property type="evidence" value="ECO:0007669"/>
    <property type="project" value="InterPro"/>
</dbReference>
<dbReference type="GO" id="GO:0005886">
    <property type="term" value="C:plasma membrane"/>
    <property type="evidence" value="ECO:0007669"/>
    <property type="project" value="UniProtKB-SubCell"/>
</dbReference>
<evidence type="ECO:0000256" key="5">
    <source>
        <dbReference type="ARBA" id="ARBA00022475"/>
    </source>
</evidence>
<proteinExistence type="inferred from homology"/>
<dbReference type="SUPFAM" id="SSF161098">
    <property type="entry name" value="MetI-like"/>
    <property type="match status" value="1"/>
</dbReference>
<evidence type="ECO:0000256" key="3">
    <source>
        <dbReference type="ARBA" id="ARBA00016864"/>
    </source>
</evidence>
<sequence>MISGKRKAYAHIMRTLCLISMAIVILLTFFMIFYVIAKGLPELVRNPRLLIDSPSVRRKIDGIFPDILNTIYIVISTLLIVLPIGVGSAIYLTEYAKNKKIVSIIEFASETLSGIPSIIYGLVGMLVFVQFCSLGTSLLAGSLTLVIMNLPTIMRTTQESLKTVPQSYREGAFALGAGKWRVIRTVVLPSCINGIVTGCILTIGRILGESAALLFTAGLAHNVSSFFEAMGKSGATLTVALYVYASERGNFEVAYAIAAILIVLTIIINLITGRLARLVERRNGEK</sequence>
<dbReference type="InterPro" id="IPR000515">
    <property type="entry name" value="MetI-like"/>
</dbReference>
<keyword evidence="8 9" id="KW-0472">Membrane</keyword>
<feature type="transmembrane region" description="Helical" evidence="9">
    <location>
        <begin position="104"/>
        <end position="122"/>
    </location>
</feature>
<keyword evidence="5 9" id="KW-1003">Cell membrane</keyword>
<dbReference type="InterPro" id="IPR035906">
    <property type="entry name" value="MetI-like_sf"/>
</dbReference>
<dbReference type="CDD" id="cd06261">
    <property type="entry name" value="TM_PBP2"/>
    <property type="match status" value="1"/>
</dbReference>
<organism evidence="11 12">
    <name type="scientific">Candidatus Ornithospirochaeta avicola</name>
    <dbReference type="NCBI Taxonomy" id="2840896"/>
    <lineage>
        <taxon>Bacteria</taxon>
        <taxon>Pseudomonadati</taxon>
        <taxon>Spirochaetota</taxon>
        <taxon>Spirochaetia</taxon>
        <taxon>Spirochaetales</taxon>
        <taxon>Spirochaetaceae</taxon>
        <taxon>Spirochaetaceae incertae sedis</taxon>
        <taxon>Candidatus Ornithospirochaeta</taxon>
    </lineage>
</organism>
<dbReference type="Gene3D" id="1.10.3720.10">
    <property type="entry name" value="MetI-like"/>
    <property type="match status" value="1"/>
</dbReference>
<comment type="caution">
    <text evidence="11">The sequence shown here is derived from an EMBL/GenBank/DDBJ whole genome shotgun (WGS) entry which is preliminary data.</text>
</comment>
<accession>A0A9D1PVF8</accession>
<reference evidence="11" key="1">
    <citation type="journal article" date="2021" name="PeerJ">
        <title>Extensive microbial diversity within the chicken gut microbiome revealed by metagenomics and culture.</title>
        <authorList>
            <person name="Gilroy R."/>
            <person name="Ravi A."/>
            <person name="Getino M."/>
            <person name="Pursley I."/>
            <person name="Horton D.L."/>
            <person name="Alikhan N.F."/>
            <person name="Baker D."/>
            <person name="Gharbi K."/>
            <person name="Hall N."/>
            <person name="Watson M."/>
            <person name="Adriaenssens E.M."/>
            <person name="Foster-Nyarko E."/>
            <person name="Jarju S."/>
            <person name="Secka A."/>
            <person name="Antonio M."/>
            <person name="Oren A."/>
            <person name="Chaudhuri R.R."/>
            <person name="La Ragione R."/>
            <person name="Hildebrand F."/>
            <person name="Pallen M.J."/>
        </authorList>
    </citation>
    <scope>NUCLEOTIDE SEQUENCE</scope>
    <source>
        <strain evidence="11">Gambia11-129</strain>
    </source>
</reference>
<dbReference type="PROSITE" id="PS50928">
    <property type="entry name" value="ABC_TM1"/>
    <property type="match status" value="1"/>
</dbReference>
<evidence type="ECO:0000256" key="7">
    <source>
        <dbReference type="ARBA" id="ARBA00022989"/>
    </source>
</evidence>
<dbReference type="EMBL" id="DXHU01000023">
    <property type="protein sequence ID" value="HIV99307.1"/>
    <property type="molecule type" value="Genomic_DNA"/>
</dbReference>
<reference evidence="11" key="2">
    <citation type="submission" date="2021-04" db="EMBL/GenBank/DDBJ databases">
        <authorList>
            <person name="Gilroy R."/>
        </authorList>
    </citation>
    <scope>NUCLEOTIDE SEQUENCE</scope>
    <source>
        <strain evidence="11">Gambia11-129</strain>
    </source>
</reference>
<feature type="transmembrane region" description="Helical" evidence="9">
    <location>
        <begin position="71"/>
        <end position="92"/>
    </location>
</feature>
<dbReference type="PANTHER" id="PTHR43470:SF3">
    <property type="entry name" value="PHOSPHATE TRANSPORT SYSTEM PERMEASE PROTEIN PSTA-RELATED"/>
    <property type="match status" value="1"/>
</dbReference>
<evidence type="ECO:0000256" key="8">
    <source>
        <dbReference type="ARBA" id="ARBA00023136"/>
    </source>
</evidence>
<dbReference type="Proteomes" id="UP000823936">
    <property type="component" value="Unassembled WGS sequence"/>
</dbReference>
<feature type="transmembrane region" description="Helical" evidence="9">
    <location>
        <begin position="128"/>
        <end position="150"/>
    </location>
</feature>
<feature type="transmembrane region" description="Helical" evidence="9">
    <location>
        <begin position="253"/>
        <end position="272"/>
    </location>
</feature>
<evidence type="ECO:0000259" key="10">
    <source>
        <dbReference type="PROSITE" id="PS50928"/>
    </source>
</evidence>
<dbReference type="NCBIfam" id="TIGR00974">
    <property type="entry name" value="3a0107s02c"/>
    <property type="match status" value="1"/>
</dbReference>
<evidence type="ECO:0000313" key="12">
    <source>
        <dbReference type="Proteomes" id="UP000823936"/>
    </source>
</evidence>
<gene>
    <name evidence="11" type="primary">pstA</name>
    <name evidence="11" type="ORF">IAB12_05990</name>
</gene>
<keyword evidence="4" id="KW-0813">Transport</keyword>
<feature type="transmembrane region" description="Helical" evidence="9">
    <location>
        <begin position="12"/>
        <end position="37"/>
    </location>
</feature>